<evidence type="ECO:0000259" key="1">
    <source>
        <dbReference type="Pfam" id="PF22526"/>
    </source>
</evidence>
<evidence type="ECO:0000313" key="2">
    <source>
        <dbReference type="EMBL" id="PRY82856.1"/>
    </source>
</evidence>
<comment type="caution">
    <text evidence="2">The sequence shown here is derived from an EMBL/GenBank/DDBJ whole genome shotgun (WGS) entry which is preliminary data.</text>
</comment>
<dbReference type="EMBL" id="PVTO01000008">
    <property type="protein sequence ID" value="PRY82856.1"/>
    <property type="molecule type" value="Genomic_DNA"/>
</dbReference>
<dbReference type="AlphaFoldDB" id="A0A2T0W857"/>
<keyword evidence="3" id="KW-1185">Reference proteome</keyword>
<proteinExistence type="predicted"/>
<dbReference type="Pfam" id="PF22526">
    <property type="entry name" value="DUF7000"/>
    <property type="match status" value="1"/>
</dbReference>
<reference evidence="2 3" key="1">
    <citation type="submission" date="2018-03" db="EMBL/GenBank/DDBJ databases">
        <title>Genomic Encyclopedia of Archaeal and Bacterial Type Strains, Phase II (KMG-II): from individual species to whole genera.</title>
        <authorList>
            <person name="Goeker M."/>
        </authorList>
    </citation>
    <scope>NUCLEOTIDE SEQUENCE [LARGE SCALE GENOMIC DNA]</scope>
    <source>
        <strain evidence="2 3">DSM 13175</strain>
    </source>
</reference>
<name>A0A2T0W857_9LACT</name>
<dbReference type="OrthoDB" id="9816011at2"/>
<dbReference type="RefSeq" id="WP_106192569.1">
    <property type="nucleotide sequence ID" value="NZ_PVTO01000008.1"/>
</dbReference>
<accession>A0A2T0W857</accession>
<protein>
    <recommendedName>
        <fullName evidence="1">DUF7000 domain-containing protein</fullName>
    </recommendedName>
</protein>
<dbReference type="InterPro" id="IPR054269">
    <property type="entry name" value="DUF7000"/>
</dbReference>
<evidence type="ECO:0000313" key="3">
    <source>
        <dbReference type="Proteomes" id="UP000238205"/>
    </source>
</evidence>
<organism evidence="2 3">
    <name type="scientific">Alkalibacterium olivapovliticus</name>
    <dbReference type="NCBI Taxonomy" id="99907"/>
    <lineage>
        <taxon>Bacteria</taxon>
        <taxon>Bacillati</taxon>
        <taxon>Bacillota</taxon>
        <taxon>Bacilli</taxon>
        <taxon>Lactobacillales</taxon>
        <taxon>Carnobacteriaceae</taxon>
        <taxon>Alkalibacterium</taxon>
    </lineage>
</organism>
<feature type="domain" description="DUF7000" evidence="1">
    <location>
        <begin position="5"/>
        <end position="159"/>
    </location>
</feature>
<gene>
    <name evidence="2" type="ORF">CLV38_10866</name>
</gene>
<dbReference type="Proteomes" id="UP000238205">
    <property type="component" value="Unassembled WGS sequence"/>
</dbReference>
<sequence length="167" mass="19980">MDSLDKHLWEFRTVLKETNSQQAYKGLILYIKELRNYFKENYPEYDVSSNFYQGYMDLTFFTLRSQLTKQKDLKYIVVFTYEHMQFEVWLAGRNRAVMSNYHTKFSHYQMKNYTLTDNRKGMSAILENVVVEHPNFDQLKALTKQIDAGVIQFIQSIETDYLSDESD</sequence>